<keyword evidence="16" id="KW-0966">Cell projection</keyword>
<evidence type="ECO:0000256" key="4">
    <source>
        <dbReference type="ARBA" id="ARBA00022448"/>
    </source>
</evidence>
<dbReference type="InterPro" id="IPR006136">
    <property type="entry name" value="FlhB"/>
</dbReference>
<sequence>MADDTDPESKTEDATPRKLEDARKKGDVAKSQDVGQVLSLAGAAAVILGAGGWFAGSMAQQLLPFIAAPHQMLGMLDSGAGAQILAQALWAMTPFLGAVMLATIIGGAGGHLAQSGLIFTAEKLKPKWSSVNPMSGFKRIFGPDGLMQFVKTFLKLIAVCVVCWMVLKPHVREFENMVTLSPAALLPLARDMALALFVAAIILLGATAGADFIWQKMRFAKRMRMTKEELKEDYKQSEGDPHIKAKLKQIRMQRSRQRMMANVPKATVIVTNPTHYSVALRYEPSEGDGAPVCVAKGVDALAMRIREVAKEHGVPIVENVPLARALYASVEIDAVIPKEHFEAAAKIIGFVFQSRKRR</sequence>
<evidence type="ECO:0000256" key="9">
    <source>
        <dbReference type="ARBA" id="ARBA00022989"/>
    </source>
</evidence>
<evidence type="ECO:0000256" key="10">
    <source>
        <dbReference type="ARBA" id="ARBA00023136"/>
    </source>
</evidence>
<feature type="transmembrane region" description="Helical" evidence="13">
    <location>
        <begin position="192"/>
        <end position="214"/>
    </location>
</feature>
<protein>
    <recommendedName>
        <fullName evidence="3 13">Flagellar biosynthetic protein FlhB</fullName>
    </recommendedName>
</protein>
<comment type="function">
    <text evidence="12 13">Required for formation of the rod structure in the basal body of the flagellar apparatus. Together with FliI and FliH, may constitute the export apparatus of flagellin.</text>
</comment>
<comment type="similarity">
    <text evidence="2 13">Belongs to the type III secretion exporter family.</text>
</comment>
<dbReference type="RefSeq" id="WP_008262919.1">
    <property type="nucleotide sequence ID" value="NZ_CP048751.1"/>
</dbReference>
<keyword evidence="16" id="KW-0282">Flagellum</keyword>
<evidence type="ECO:0000256" key="13">
    <source>
        <dbReference type="RuleBase" id="RU364091"/>
    </source>
</evidence>
<dbReference type="EMBL" id="UXHF01000075">
    <property type="protein sequence ID" value="VDC51542.1"/>
    <property type="molecule type" value="Genomic_DNA"/>
</dbReference>
<feature type="region of interest" description="Disordered" evidence="14">
    <location>
        <begin position="1"/>
        <end position="27"/>
    </location>
</feature>
<dbReference type="GO" id="GO:0044780">
    <property type="term" value="P:bacterial-type flagellum assembly"/>
    <property type="evidence" value="ECO:0007669"/>
    <property type="project" value="InterPro"/>
</dbReference>
<dbReference type="GO" id="GO:0009306">
    <property type="term" value="P:protein secretion"/>
    <property type="evidence" value="ECO:0007669"/>
    <property type="project" value="InterPro"/>
</dbReference>
<evidence type="ECO:0000256" key="5">
    <source>
        <dbReference type="ARBA" id="ARBA00022475"/>
    </source>
</evidence>
<keyword evidence="7 13" id="KW-1005">Bacterial flagellum biogenesis</keyword>
<evidence type="ECO:0000256" key="2">
    <source>
        <dbReference type="ARBA" id="ARBA00010690"/>
    </source>
</evidence>
<keyword evidence="16" id="KW-0969">Cilium</keyword>
<reference evidence="15 18" key="2">
    <citation type="submission" date="2020-01" db="EMBL/GenBank/DDBJ databases">
        <authorList>
            <person name="Wang S."/>
        </authorList>
    </citation>
    <scope>NUCLEOTIDE SEQUENCE [LARGE SCALE GENOMIC DNA]</scope>
    <source>
        <strain evidence="15 18">D151-2-6</strain>
    </source>
</reference>
<reference evidence="16 17" key="1">
    <citation type="submission" date="2018-11" db="EMBL/GenBank/DDBJ databases">
        <authorList>
            <person name="Peiro R."/>
            <person name="Begona"/>
            <person name="Cbmso G."/>
            <person name="Lopez M."/>
            <person name="Gonzalez S."/>
            <person name="Sacristan E."/>
            <person name="Castillo E."/>
        </authorList>
    </citation>
    <scope>NUCLEOTIDE SEQUENCE [LARGE SCALE GENOMIC DNA]</scope>
    <source>
        <strain evidence="16">Brev_genome</strain>
    </source>
</reference>
<keyword evidence="8 13" id="KW-0653">Protein transport</keyword>
<keyword evidence="4 13" id="KW-0813">Transport</keyword>
<dbReference type="Proteomes" id="UP000289220">
    <property type="component" value="Unassembled WGS sequence"/>
</dbReference>
<organism evidence="16 17">
    <name type="scientific">Brevundimonas mediterranea</name>
    <dbReference type="NCBI Taxonomy" id="74329"/>
    <lineage>
        <taxon>Bacteria</taxon>
        <taxon>Pseudomonadati</taxon>
        <taxon>Pseudomonadota</taxon>
        <taxon>Alphaproteobacteria</taxon>
        <taxon>Caulobacterales</taxon>
        <taxon>Caulobacteraceae</taxon>
        <taxon>Brevundimonas</taxon>
    </lineage>
</organism>
<dbReference type="PRINTS" id="PR00950">
    <property type="entry name" value="TYPE3IMSPROT"/>
</dbReference>
<dbReference type="EMBL" id="CP048751">
    <property type="protein sequence ID" value="QIH73291.1"/>
    <property type="molecule type" value="Genomic_DNA"/>
</dbReference>
<evidence type="ECO:0000256" key="7">
    <source>
        <dbReference type="ARBA" id="ARBA00022795"/>
    </source>
</evidence>
<dbReference type="Pfam" id="PF01312">
    <property type="entry name" value="Bac_export_2"/>
    <property type="match status" value="1"/>
</dbReference>
<dbReference type="InterPro" id="IPR006135">
    <property type="entry name" value="T3SS_substrate_exporter"/>
</dbReference>
<evidence type="ECO:0000256" key="12">
    <source>
        <dbReference type="ARBA" id="ARBA00025078"/>
    </source>
</evidence>
<dbReference type="InterPro" id="IPR029025">
    <property type="entry name" value="T3SS_substrate_exporter_C"/>
</dbReference>
<dbReference type="NCBIfam" id="TIGR00328">
    <property type="entry name" value="flhB"/>
    <property type="match status" value="1"/>
</dbReference>
<dbReference type="PANTHER" id="PTHR30531">
    <property type="entry name" value="FLAGELLAR BIOSYNTHETIC PROTEIN FLHB"/>
    <property type="match status" value="1"/>
</dbReference>
<gene>
    <name evidence="13 16" type="primary">flhB</name>
    <name evidence="16" type="ORF">BREV_BREV_02812</name>
    <name evidence="15" type="ORF">GYM46_10210</name>
</gene>
<keyword evidence="5 13" id="KW-1003">Cell membrane</keyword>
<evidence type="ECO:0000256" key="8">
    <source>
        <dbReference type="ARBA" id="ARBA00022927"/>
    </source>
</evidence>
<dbReference type="Gene3D" id="6.10.250.2080">
    <property type="match status" value="1"/>
</dbReference>
<dbReference type="Gene3D" id="3.40.1690.10">
    <property type="entry name" value="secretion proteins EscU"/>
    <property type="match status" value="1"/>
</dbReference>
<feature type="transmembrane region" description="Helical" evidence="13">
    <location>
        <begin position="149"/>
        <end position="167"/>
    </location>
</feature>
<evidence type="ECO:0000313" key="16">
    <source>
        <dbReference type="EMBL" id="VDC51542.1"/>
    </source>
</evidence>
<feature type="compositionally biased region" description="Basic and acidic residues" evidence="14">
    <location>
        <begin position="7"/>
        <end position="27"/>
    </location>
</feature>
<accession>A0A6G7EI18</accession>
<evidence type="ECO:0000313" key="18">
    <source>
        <dbReference type="Proteomes" id="UP000501325"/>
    </source>
</evidence>
<evidence type="ECO:0000256" key="6">
    <source>
        <dbReference type="ARBA" id="ARBA00022692"/>
    </source>
</evidence>
<evidence type="ECO:0000313" key="17">
    <source>
        <dbReference type="Proteomes" id="UP000289220"/>
    </source>
</evidence>
<feature type="transmembrane region" description="Helical" evidence="13">
    <location>
        <begin position="34"/>
        <end position="55"/>
    </location>
</feature>
<keyword evidence="11 13" id="KW-1006">Bacterial flagellum protein export</keyword>
<proteinExistence type="inferred from homology"/>
<keyword evidence="6 13" id="KW-0812">Transmembrane</keyword>
<evidence type="ECO:0000256" key="11">
    <source>
        <dbReference type="ARBA" id="ARBA00023225"/>
    </source>
</evidence>
<dbReference type="SUPFAM" id="SSF160544">
    <property type="entry name" value="EscU C-terminal domain-like"/>
    <property type="match status" value="1"/>
</dbReference>
<keyword evidence="9 13" id="KW-1133">Transmembrane helix</keyword>
<keyword evidence="10 13" id="KW-0472">Membrane</keyword>
<comment type="subcellular location">
    <subcellularLocation>
        <location evidence="1">Cell membrane</location>
        <topology evidence="1">Multi-pass membrane protein</topology>
    </subcellularLocation>
</comment>
<dbReference type="AlphaFoldDB" id="A0A6G7EI18"/>
<evidence type="ECO:0000313" key="15">
    <source>
        <dbReference type="EMBL" id="QIH73291.1"/>
    </source>
</evidence>
<feature type="transmembrane region" description="Helical" evidence="13">
    <location>
        <begin position="95"/>
        <end position="119"/>
    </location>
</feature>
<dbReference type="Proteomes" id="UP000501325">
    <property type="component" value="Chromosome"/>
</dbReference>
<evidence type="ECO:0000256" key="14">
    <source>
        <dbReference type="SAM" id="MobiDB-lite"/>
    </source>
</evidence>
<dbReference type="PANTHER" id="PTHR30531:SF12">
    <property type="entry name" value="FLAGELLAR BIOSYNTHETIC PROTEIN FLHB"/>
    <property type="match status" value="1"/>
</dbReference>
<evidence type="ECO:0000256" key="3">
    <source>
        <dbReference type="ARBA" id="ARBA00021622"/>
    </source>
</evidence>
<evidence type="ECO:0000256" key="1">
    <source>
        <dbReference type="ARBA" id="ARBA00004651"/>
    </source>
</evidence>
<keyword evidence="17" id="KW-1185">Reference proteome</keyword>
<dbReference type="GO" id="GO:0005886">
    <property type="term" value="C:plasma membrane"/>
    <property type="evidence" value="ECO:0007669"/>
    <property type="project" value="UniProtKB-SubCell"/>
</dbReference>
<dbReference type="KEGG" id="bmed:GYM46_10210"/>
<name>A0A6G7EI18_9CAUL</name>